<dbReference type="InterPro" id="IPR025753">
    <property type="entry name" value="AAA_N_dom"/>
</dbReference>
<feature type="domain" description="AAA-type ATPase N-terminal" evidence="7">
    <location>
        <begin position="46"/>
        <end position="140"/>
    </location>
</feature>
<dbReference type="GO" id="GO:0016887">
    <property type="term" value="F:ATP hydrolysis activity"/>
    <property type="evidence" value="ECO:0007669"/>
    <property type="project" value="InterPro"/>
</dbReference>
<reference evidence="8" key="1">
    <citation type="journal article" date="2023" name="Science">
        <title>Elucidation of the pathway for biosynthesis of saponin adjuvants from the soapbark tree.</title>
        <authorList>
            <person name="Reed J."/>
            <person name="Orme A."/>
            <person name="El-Demerdash A."/>
            <person name="Owen C."/>
            <person name="Martin L.B.B."/>
            <person name="Misra R.C."/>
            <person name="Kikuchi S."/>
            <person name="Rejzek M."/>
            <person name="Martin A.C."/>
            <person name="Harkess A."/>
            <person name="Leebens-Mack J."/>
            <person name="Louveau T."/>
            <person name="Stephenson M.J."/>
            <person name="Osbourn A."/>
        </authorList>
    </citation>
    <scope>NUCLEOTIDE SEQUENCE</scope>
    <source>
        <strain evidence="8">S10</strain>
    </source>
</reference>
<protein>
    <submittedName>
        <fullName evidence="8">AAA-ATPase</fullName>
    </submittedName>
</protein>
<dbReference type="Pfam" id="PF00004">
    <property type="entry name" value="AAA"/>
    <property type="match status" value="1"/>
</dbReference>
<dbReference type="Proteomes" id="UP001163823">
    <property type="component" value="Chromosome 11"/>
</dbReference>
<dbReference type="InterPro" id="IPR003959">
    <property type="entry name" value="ATPase_AAA_core"/>
</dbReference>
<keyword evidence="2" id="KW-0378">Hydrolase</keyword>
<dbReference type="KEGG" id="qsa:O6P43_026620"/>
<feature type="compositionally biased region" description="Low complexity" evidence="5">
    <location>
        <begin position="466"/>
        <end position="476"/>
    </location>
</feature>
<comment type="caution">
    <text evidence="8">The sequence shown here is derived from an EMBL/GenBank/DDBJ whole genome shotgun (WGS) entry which is preliminary data.</text>
</comment>
<comment type="cofactor">
    <cofactor evidence="1">
        <name>Mg(2+)</name>
        <dbReference type="ChEBI" id="CHEBI:18420"/>
    </cofactor>
</comment>
<dbReference type="PANTHER" id="PTHR23070">
    <property type="entry name" value="BCS1 AAA-TYPE ATPASE"/>
    <property type="match status" value="1"/>
</dbReference>
<feature type="domain" description="ATPase AAA-type core" evidence="6">
    <location>
        <begin position="271"/>
        <end position="350"/>
    </location>
</feature>
<evidence type="ECO:0000313" key="9">
    <source>
        <dbReference type="Proteomes" id="UP001163823"/>
    </source>
</evidence>
<keyword evidence="9" id="KW-1185">Reference proteome</keyword>
<sequence length="494" mass="56765">MRPRTSPFHAFISSFSRNQSSSSWFEVYAAFSTSMILLRTAVNDFIPPVVRSFLISKFKSLFKYSSSRFISLQINEFWDTMQSNQLYVAAKEYMATKVRHHYNVLQIGQLPGKNKVAFSVTSGQKLHDVFDDMKITWTFVSSSLPQPQSQPQLQNNYHVSNQVVSDEKNMYVLSFDEKYREKVLENYIPHVLKMNMNVKEGERVLKIHSLKSPYAGGNSRSWIQRELRHPATFKTLAMEPELKNSIIEDLDRFLKRKEFYNKVGKAWKRGYLLYGPPGTGKSSLIGAMANYLKFDVYDLQLSSIGCDSQLMSAVRTTSNRSILVIEDIDCNEETQKRSTQVEDQMLQFSKKSVKFTLSGLLNYIDGLKLRNSLCCSYGEDDHKPAHQSWRISSGALSAAMSPRDNYASLRRENRELKLELARLRMRLNDFEKEHVCMKRTMAKSGSRKFMSSFSKKIGKLSFFAHSSSRGSSSPSRYSHRTDSKVIERTCASTE</sequence>
<dbReference type="AlphaFoldDB" id="A0AAD7PCV4"/>
<proteinExistence type="predicted"/>
<evidence type="ECO:0000256" key="1">
    <source>
        <dbReference type="ARBA" id="ARBA00001946"/>
    </source>
</evidence>
<evidence type="ECO:0000256" key="4">
    <source>
        <dbReference type="SAM" id="Coils"/>
    </source>
</evidence>
<dbReference type="InterPro" id="IPR050747">
    <property type="entry name" value="Mitochondrial_chaperone_BCS1"/>
</dbReference>
<dbReference type="EMBL" id="JARAOO010000011">
    <property type="protein sequence ID" value="KAJ7950427.1"/>
    <property type="molecule type" value="Genomic_DNA"/>
</dbReference>
<evidence type="ECO:0000259" key="7">
    <source>
        <dbReference type="Pfam" id="PF14363"/>
    </source>
</evidence>
<keyword evidence="4" id="KW-0175">Coiled coil</keyword>
<dbReference type="SUPFAM" id="SSF52540">
    <property type="entry name" value="P-loop containing nucleoside triphosphate hydrolases"/>
    <property type="match status" value="1"/>
</dbReference>
<evidence type="ECO:0000256" key="2">
    <source>
        <dbReference type="ARBA" id="ARBA00022801"/>
    </source>
</evidence>
<accession>A0AAD7PCV4</accession>
<dbReference type="GO" id="GO:0005524">
    <property type="term" value="F:ATP binding"/>
    <property type="evidence" value="ECO:0007669"/>
    <property type="project" value="InterPro"/>
</dbReference>
<feature type="coiled-coil region" evidence="4">
    <location>
        <begin position="406"/>
        <end position="440"/>
    </location>
</feature>
<organism evidence="8 9">
    <name type="scientific">Quillaja saponaria</name>
    <name type="common">Soap bark tree</name>
    <dbReference type="NCBI Taxonomy" id="32244"/>
    <lineage>
        <taxon>Eukaryota</taxon>
        <taxon>Viridiplantae</taxon>
        <taxon>Streptophyta</taxon>
        <taxon>Embryophyta</taxon>
        <taxon>Tracheophyta</taxon>
        <taxon>Spermatophyta</taxon>
        <taxon>Magnoliopsida</taxon>
        <taxon>eudicotyledons</taxon>
        <taxon>Gunneridae</taxon>
        <taxon>Pentapetalae</taxon>
        <taxon>rosids</taxon>
        <taxon>fabids</taxon>
        <taxon>Fabales</taxon>
        <taxon>Quillajaceae</taxon>
        <taxon>Quillaja</taxon>
    </lineage>
</organism>
<feature type="region of interest" description="Disordered" evidence="5">
    <location>
        <begin position="465"/>
        <end position="494"/>
    </location>
</feature>
<dbReference type="Pfam" id="PF14363">
    <property type="entry name" value="AAA_assoc"/>
    <property type="match status" value="1"/>
</dbReference>
<keyword evidence="3" id="KW-0460">Magnesium</keyword>
<dbReference type="InterPro" id="IPR027417">
    <property type="entry name" value="P-loop_NTPase"/>
</dbReference>
<gene>
    <name evidence="8" type="ORF">O6P43_026620</name>
</gene>
<evidence type="ECO:0000256" key="3">
    <source>
        <dbReference type="ARBA" id="ARBA00022842"/>
    </source>
</evidence>
<evidence type="ECO:0000256" key="5">
    <source>
        <dbReference type="SAM" id="MobiDB-lite"/>
    </source>
</evidence>
<name>A0AAD7PCV4_QUISA</name>
<dbReference type="Gene3D" id="3.40.50.300">
    <property type="entry name" value="P-loop containing nucleotide triphosphate hydrolases"/>
    <property type="match status" value="1"/>
</dbReference>
<evidence type="ECO:0000259" key="6">
    <source>
        <dbReference type="Pfam" id="PF00004"/>
    </source>
</evidence>
<evidence type="ECO:0000313" key="8">
    <source>
        <dbReference type="EMBL" id="KAJ7950427.1"/>
    </source>
</evidence>